<keyword evidence="6" id="KW-1185">Reference proteome</keyword>
<gene>
    <name evidence="4" type="ORF">MFU01_07380</name>
    <name evidence="5" type="ORF">SAMN05443572_101751</name>
</gene>
<evidence type="ECO:0000313" key="6">
    <source>
        <dbReference type="Proteomes" id="UP000183760"/>
    </source>
</evidence>
<feature type="domain" description="Disease resistance R13L4/SHOC-2-like LRR" evidence="3">
    <location>
        <begin position="257"/>
        <end position="350"/>
    </location>
</feature>
<dbReference type="InterPro" id="IPR050216">
    <property type="entry name" value="LRR_domain-containing"/>
</dbReference>
<sequence>MPKKSVSPTTQWKKVEKQATQVLGKGSAGRYQEDLEPRVVPFSAVPDVAPLLPAEYVEFIEALGYRWLSTSESTLGFLPPRWRVSLSQQTGVPDRSWDEARAEREAGTHTYAFVMFAARDLEDVNGFAFGRGTQGDGLVVWSVEESLPLEELGPFSTWLAEELDSMAESLQGAEEGATGQEPPDLAHASLPAVGKKKAPAAKAKGAFALFDRFPRDSKELLFNGRKLGELPPVIGEFTELESLWVRTTGISHVPPELGRLKKLKKLDLSFNPALAELPAELGNLESLESLDLRQTGVKTLPDSLERLRHLKYLDLQSTPLTTVPPVLFRMPWLRALDLYSTTLPPQELEKLRLALPECKLGLN</sequence>
<dbReference type="RefSeq" id="WP_174816629.1">
    <property type="nucleotide sequence ID" value="NZ_BJXR01000011.1"/>
</dbReference>
<protein>
    <recommendedName>
        <fullName evidence="3">Disease resistance R13L4/SHOC-2-like LRR domain-containing protein</fullName>
    </recommendedName>
</protein>
<dbReference type="Proteomes" id="UP000183760">
    <property type="component" value="Unassembled WGS sequence"/>
</dbReference>
<evidence type="ECO:0000313" key="5">
    <source>
        <dbReference type="EMBL" id="SES98237.1"/>
    </source>
</evidence>
<evidence type="ECO:0000313" key="7">
    <source>
        <dbReference type="Proteomes" id="UP000321514"/>
    </source>
</evidence>
<dbReference type="InterPro" id="IPR003591">
    <property type="entry name" value="Leu-rich_rpt_typical-subtyp"/>
</dbReference>
<dbReference type="AlphaFoldDB" id="A0A511SUV6"/>
<dbReference type="Gene3D" id="3.80.10.10">
    <property type="entry name" value="Ribonuclease Inhibitor"/>
    <property type="match status" value="1"/>
</dbReference>
<evidence type="ECO:0000256" key="1">
    <source>
        <dbReference type="ARBA" id="ARBA00022614"/>
    </source>
</evidence>
<reference evidence="4 7" key="2">
    <citation type="submission" date="2019-07" db="EMBL/GenBank/DDBJ databases">
        <title>Whole genome shotgun sequence of Myxococcus fulvus NBRC 100333.</title>
        <authorList>
            <person name="Hosoyama A."/>
            <person name="Uohara A."/>
            <person name="Ohji S."/>
            <person name="Ichikawa N."/>
        </authorList>
    </citation>
    <scope>NUCLEOTIDE SEQUENCE [LARGE SCALE GENOMIC DNA]</scope>
    <source>
        <strain evidence="4 7">NBRC 100333</strain>
    </source>
</reference>
<keyword evidence="2" id="KW-0677">Repeat</keyword>
<dbReference type="PANTHER" id="PTHR48051:SF54">
    <property type="entry name" value="LEUCINE-RICH REPEAT-CONTAINING PROTEIN"/>
    <property type="match status" value="1"/>
</dbReference>
<dbReference type="InterPro" id="IPR032675">
    <property type="entry name" value="LRR_dom_sf"/>
</dbReference>
<dbReference type="EMBL" id="BJXR01000011">
    <property type="protein sequence ID" value="GEN05701.1"/>
    <property type="molecule type" value="Genomic_DNA"/>
</dbReference>
<dbReference type="Pfam" id="PF23598">
    <property type="entry name" value="LRR_14"/>
    <property type="match status" value="1"/>
</dbReference>
<dbReference type="PANTHER" id="PTHR48051">
    <property type="match status" value="1"/>
</dbReference>
<dbReference type="SUPFAM" id="SSF52058">
    <property type="entry name" value="L domain-like"/>
    <property type="match status" value="1"/>
</dbReference>
<dbReference type="EMBL" id="FOIB01000001">
    <property type="protein sequence ID" value="SES98237.1"/>
    <property type="molecule type" value="Genomic_DNA"/>
</dbReference>
<proteinExistence type="predicted"/>
<dbReference type="InterPro" id="IPR055414">
    <property type="entry name" value="LRR_R13L4/SHOC2-like"/>
</dbReference>
<keyword evidence="1" id="KW-0433">Leucine-rich repeat</keyword>
<evidence type="ECO:0000256" key="2">
    <source>
        <dbReference type="ARBA" id="ARBA00022737"/>
    </source>
</evidence>
<accession>A0A511SUV6</accession>
<dbReference type="STRING" id="1334629.MFUL124B02_04730"/>
<evidence type="ECO:0000313" key="4">
    <source>
        <dbReference type="EMBL" id="GEN05701.1"/>
    </source>
</evidence>
<organism evidence="4 7">
    <name type="scientific">Myxococcus fulvus</name>
    <dbReference type="NCBI Taxonomy" id="33"/>
    <lineage>
        <taxon>Bacteria</taxon>
        <taxon>Pseudomonadati</taxon>
        <taxon>Myxococcota</taxon>
        <taxon>Myxococcia</taxon>
        <taxon>Myxococcales</taxon>
        <taxon>Cystobacterineae</taxon>
        <taxon>Myxococcaceae</taxon>
        <taxon>Myxococcus</taxon>
    </lineage>
</organism>
<dbReference type="Proteomes" id="UP000321514">
    <property type="component" value="Unassembled WGS sequence"/>
</dbReference>
<comment type="caution">
    <text evidence="4">The sequence shown here is derived from an EMBL/GenBank/DDBJ whole genome shotgun (WGS) entry which is preliminary data.</text>
</comment>
<evidence type="ECO:0000259" key="3">
    <source>
        <dbReference type="Pfam" id="PF23598"/>
    </source>
</evidence>
<name>A0A511SUV6_MYXFU</name>
<reference evidence="5 6" key="1">
    <citation type="submission" date="2016-10" db="EMBL/GenBank/DDBJ databases">
        <authorList>
            <person name="Varghese N."/>
            <person name="Submissions S."/>
        </authorList>
    </citation>
    <scope>NUCLEOTIDE SEQUENCE [LARGE SCALE GENOMIC DNA]</scope>
    <source>
        <strain evidence="5 6">DSM 16525</strain>
    </source>
</reference>
<dbReference type="SMART" id="SM00369">
    <property type="entry name" value="LRR_TYP"/>
    <property type="match status" value="2"/>
</dbReference>
<dbReference type="GO" id="GO:0005737">
    <property type="term" value="C:cytoplasm"/>
    <property type="evidence" value="ECO:0007669"/>
    <property type="project" value="TreeGrafter"/>
</dbReference>